<proteinExistence type="predicted"/>
<accession>A0ABD1VME0</accession>
<gene>
    <name evidence="2" type="ORF">Fot_19793</name>
</gene>
<dbReference type="PANTHER" id="PTHR44119">
    <property type="entry name" value="MAGNESIUM-CHELATASE SUBUNIT CHLH, CHLOROPLASTIC"/>
    <property type="match status" value="1"/>
</dbReference>
<dbReference type="Proteomes" id="UP001604277">
    <property type="component" value="Unassembled WGS sequence"/>
</dbReference>
<comment type="caution">
    <text evidence="2">The sequence shown here is derived from an EMBL/GenBank/DDBJ whole genome shotgun (WGS) entry which is preliminary data.</text>
</comment>
<evidence type="ECO:0000313" key="3">
    <source>
        <dbReference type="Proteomes" id="UP001604277"/>
    </source>
</evidence>
<dbReference type="AlphaFoldDB" id="A0ABD1VME0"/>
<protein>
    <submittedName>
        <fullName evidence="2">Magnesium-chelatase subunit ChlH</fullName>
    </submittedName>
</protein>
<evidence type="ECO:0000313" key="2">
    <source>
        <dbReference type="EMBL" id="KAL2538402.1"/>
    </source>
</evidence>
<dbReference type="PANTHER" id="PTHR44119:SF1">
    <property type="entry name" value="MAGNESIUM-CHELATASE SUBUNIT CHLH, CHLOROPLASTIC"/>
    <property type="match status" value="1"/>
</dbReference>
<reference evidence="3" key="1">
    <citation type="submission" date="2024-07" db="EMBL/GenBank/DDBJ databases">
        <title>Two chromosome-level genome assemblies of Korean endemic species Abeliophyllum distichum and Forsythia ovata (Oleaceae).</title>
        <authorList>
            <person name="Jang H."/>
        </authorList>
    </citation>
    <scope>NUCLEOTIDE SEQUENCE [LARGE SCALE GENOMIC DNA]</scope>
</reference>
<organism evidence="2 3">
    <name type="scientific">Forsythia ovata</name>
    <dbReference type="NCBI Taxonomy" id="205694"/>
    <lineage>
        <taxon>Eukaryota</taxon>
        <taxon>Viridiplantae</taxon>
        <taxon>Streptophyta</taxon>
        <taxon>Embryophyta</taxon>
        <taxon>Tracheophyta</taxon>
        <taxon>Spermatophyta</taxon>
        <taxon>Magnoliopsida</taxon>
        <taxon>eudicotyledons</taxon>
        <taxon>Gunneridae</taxon>
        <taxon>Pentapetalae</taxon>
        <taxon>asterids</taxon>
        <taxon>lamiids</taxon>
        <taxon>Lamiales</taxon>
        <taxon>Oleaceae</taxon>
        <taxon>Forsythieae</taxon>
        <taxon>Forsythia</taxon>
    </lineage>
</organism>
<name>A0ABD1VME0_9LAMI</name>
<sequence>MEIESRLLPCGLHVIGEPPSAMEAVATLVNSAALTRPEDGISSLPAILAETLGRDIEDVYMGSDKGILRDVELLRQITEASREPLLHLWSEARTRRDRADREKLRVLFKFLGECLKRVGADNELRSLKQALEGKYIKPGPGRDSIRNPKVLSTGKNIHALDPQAIPTTAALQSAKVVVDRLLERQRLKTEEVRTLSETVRLDARTKLLNPKWYEGILPSGYEGVREIEKRLTNTVG</sequence>
<dbReference type="InterPro" id="IPR003672">
    <property type="entry name" value="CobN/Mg_chltase"/>
</dbReference>
<dbReference type="EMBL" id="JBFOLJ010000005">
    <property type="protein sequence ID" value="KAL2538402.1"/>
    <property type="molecule type" value="Genomic_DNA"/>
</dbReference>
<dbReference type="Pfam" id="PF02514">
    <property type="entry name" value="CobN-Mg_chel"/>
    <property type="match status" value="1"/>
</dbReference>
<evidence type="ECO:0000259" key="1">
    <source>
        <dbReference type="Pfam" id="PF02514"/>
    </source>
</evidence>
<feature type="domain" description="CobN/magnesium chelatase" evidence="1">
    <location>
        <begin position="1"/>
        <end position="190"/>
    </location>
</feature>
<keyword evidence="3" id="KW-1185">Reference proteome</keyword>